<dbReference type="SUPFAM" id="SSF56672">
    <property type="entry name" value="DNA/RNA polymerases"/>
    <property type="match status" value="1"/>
</dbReference>
<dbReference type="EMBL" id="CALNXJ010000002">
    <property type="protein sequence ID" value="CAH3033587.1"/>
    <property type="molecule type" value="Genomic_DNA"/>
</dbReference>
<evidence type="ECO:0000313" key="1">
    <source>
        <dbReference type="EMBL" id="CAH3033587.1"/>
    </source>
</evidence>
<accession>A0AAU9VLW2</accession>
<evidence type="ECO:0000313" key="2">
    <source>
        <dbReference type="Proteomes" id="UP001159428"/>
    </source>
</evidence>
<dbReference type="AlphaFoldDB" id="A0AAU9VLW2"/>
<comment type="caution">
    <text evidence="1">The sequence shown here is derived from an EMBL/GenBank/DDBJ whole genome shotgun (WGS) entry which is preliminary data.</text>
</comment>
<keyword evidence="2" id="KW-1185">Reference proteome</keyword>
<dbReference type="InterPro" id="IPR043502">
    <property type="entry name" value="DNA/RNA_pol_sf"/>
</dbReference>
<sequence length="233" mass="27455">MLLMIEKGILGGASMISNRFGRANNPYMGEAYDEIKPTKFITYLDGNSLYEWAMCWSLPVGNFKWITDFDNWRNIPCILEVDLGYPKELHDLHNDYPLAPERLIINGVEKLIPNLNDKDIYIVHHNTLKQYLDLGLRIKKIHRDISFEEEPWLKSYIELNTNLRKNRVDVRLVNNLKKTLKLVAKPNFKHCTIFNKYLVAIQVKQTKPMFDKPVYCGMSIPDFRKTLMYDFHQ</sequence>
<evidence type="ECO:0008006" key="3">
    <source>
        <dbReference type="Google" id="ProtNLM"/>
    </source>
</evidence>
<dbReference type="Proteomes" id="UP001159428">
    <property type="component" value="Unassembled WGS sequence"/>
</dbReference>
<gene>
    <name evidence="1" type="ORF">PMEA_00010169</name>
</gene>
<dbReference type="PANTHER" id="PTHR31511:SF12">
    <property type="entry name" value="RHO TERMINATION FACTOR N-TERMINAL DOMAIN-CONTAINING PROTEIN"/>
    <property type="match status" value="1"/>
</dbReference>
<dbReference type="PANTHER" id="PTHR31511">
    <property type="entry name" value="PROTEIN CBG23764"/>
    <property type="match status" value="1"/>
</dbReference>
<protein>
    <recommendedName>
        <fullName evidence="3">DNA-directed DNA polymerase</fullName>
    </recommendedName>
</protein>
<name>A0AAU9VLW2_9CNID</name>
<organism evidence="1 2">
    <name type="scientific">Pocillopora meandrina</name>
    <dbReference type="NCBI Taxonomy" id="46732"/>
    <lineage>
        <taxon>Eukaryota</taxon>
        <taxon>Metazoa</taxon>
        <taxon>Cnidaria</taxon>
        <taxon>Anthozoa</taxon>
        <taxon>Hexacorallia</taxon>
        <taxon>Scleractinia</taxon>
        <taxon>Astrocoeniina</taxon>
        <taxon>Pocilloporidae</taxon>
        <taxon>Pocillopora</taxon>
    </lineage>
</organism>
<proteinExistence type="predicted"/>
<reference evidence="1 2" key="1">
    <citation type="submission" date="2022-05" db="EMBL/GenBank/DDBJ databases">
        <authorList>
            <consortium name="Genoscope - CEA"/>
            <person name="William W."/>
        </authorList>
    </citation>
    <scope>NUCLEOTIDE SEQUENCE [LARGE SCALE GENOMIC DNA]</scope>
</reference>